<accession>A0A6H0XNS9</accession>
<evidence type="ECO:0000256" key="2">
    <source>
        <dbReference type="ARBA" id="ARBA00004529"/>
    </source>
</evidence>
<dbReference type="Pfam" id="PF05502">
    <property type="entry name" value="Dynactin_p62"/>
    <property type="match status" value="2"/>
</dbReference>
<organism evidence="15 16">
    <name type="scientific">Peltaster fructicola</name>
    <dbReference type="NCBI Taxonomy" id="286661"/>
    <lineage>
        <taxon>Eukaryota</taxon>
        <taxon>Fungi</taxon>
        <taxon>Dikarya</taxon>
        <taxon>Ascomycota</taxon>
        <taxon>Pezizomycotina</taxon>
        <taxon>Dothideomycetes</taxon>
        <taxon>Dothideomycetes incertae sedis</taxon>
        <taxon>Peltaster</taxon>
    </lineage>
</organism>
<reference evidence="15 16" key="1">
    <citation type="journal article" date="2016" name="Sci. Rep.">
        <title>Peltaster fructicola genome reveals evolution from an invasive phytopathogen to an ectophytic parasite.</title>
        <authorList>
            <person name="Xu C."/>
            <person name="Chen H."/>
            <person name="Gleason M.L."/>
            <person name="Xu J.R."/>
            <person name="Liu H."/>
            <person name="Zhang R."/>
            <person name="Sun G."/>
        </authorList>
    </citation>
    <scope>NUCLEOTIDE SEQUENCE [LARGE SCALE GENOMIC DNA]</scope>
    <source>
        <strain evidence="15 16">LNHT1506</strain>
    </source>
</reference>
<comment type="subcellular location">
    <subcellularLocation>
        <location evidence="1">Cytoplasm</location>
        <location evidence="1">Cytoskeleton</location>
        <location evidence="1">Microtubule organizing center</location>
        <location evidence="1">Centrosome</location>
    </subcellularLocation>
    <subcellularLocation>
        <location evidence="2">Cytoplasm</location>
        <location evidence="2">Cytoskeleton</location>
        <location evidence="2">Stress fiber</location>
    </subcellularLocation>
    <subcellularLocation>
        <location evidence="3">Cytoplasm</location>
        <location evidence="3">Myofibril</location>
    </subcellularLocation>
</comment>
<evidence type="ECO:0000256" key="13">
    <source>
        <dbReference type="ARBA" id="ARBA00093507"/>
    </source>
</evidence>
<keyword evidence="7" id="KW-0832">Ubl conjugation</keyword>
<dbReference type="GO" id="GO:0005869">
    <property type="term" value="C:dynactin complex"/>
    <property type="evidence" value="ECO:0007669"/>
    <property type="project" value="InterPro"/>
</dbReference>
<dbReference type="InterPro" id="IPR008603">
    <property type="entry name" value="DCTN4"/>
</dbReference>
<evidence type="ECO:0000256" key="6">
    <source>
        <dbReference type="ARBA" id="ARBA00022553"/>
    </source>
</evidence>
<evidence type="ECO:0000256" key="7">
    <source>
        <dbReference type="ARBA" id="ARBA00022843"/>
    </source>
</evidence>
<keyword evidence="5" id="KW-1017">Isopeptide bond</keyword>
<evidence type="ECO:0000256" key="5">
    <source>
        <dbReference type="ARBA" id="ARBA00022499"/>
    </source>
</evidence>
<keyword evidence="9" id="KW-0175">Coiled coil</keyword>
<dbReference type="GO" id="GO:0001725">
    <property type="term" value="C:stress fiber"/>
    <property type="evidence" value="ECO:0007669"/>
    <property type="project" value="UniProtKB-SubCell"/>
</dbReference>
<keyword evidence="16" id="KW-1185">Reference proteome</keyword>
<evidence type="ECO:0000256" key="4">
    <source>
        <dbReference type="ARBA" id="ARBA00022490"/>
    </source>
</evidence>
<evidence type="ECO:0000256" key="3">
    <source>
        <dbReference type="ARBA" id="ARBA00004657"/>
    </source>
</evidence>
<evidence type="ECO:0000256" key="12">
    <source>
        <dbReference type="ARBA" id="ARBA00034864"/>
    </source>
</evidence>
<dbReference type="PANTHER" id="PTHR13034">
    <property type="entry name" value="DYNACTIN P62 SUBUNIT"/>
    <property type="match status" value="1"/>
</dbReference>
<sequence length="434" mass="48054">MAIDMRDENTDEDAYILACQYCSWSSLDINVRFDKPTKITDQLKRARKAQHNDHGEAADRHMSSDERFTSLEAFYKEQLIASGEATGGVGYGGYGSPANLSRIINLYGGISHNALKKSQEKPAPMREALAEEGLKTYDESTSELDIVQKMSESGWHGTTSSAQRYAAPIDFNTRMLQDLWPAPVHLKTKRGKRCRQCKQFVFRPDQRLNGPRPRLRIIAMNFIPRLSLRPLDPTRQVVNHSFLLKHEQPPTQPLLQPHVAQQYVLTLRNPIFETVKVTLAASATTPGRVASKVTILCPSFTIGPAGDVWDEALSTPTTGASDGSRKAAMASLTGNNESDRQPEAGKVWEQTRNSTSVVLEIVPGALAPPPSIFLKDDVKAAPVEEGDDILEVPVYVRVEWTAELATEGEQKGTTERVARELAYWCVLGVGRIAK</sequence>
<dbReference type="Proteomes" id="UP000503462">
    <property type="component" value="Chromosome 1"/>
</dbReference>
<evidence type="ECO:0000256" key="9">
    <source>
        <dbReference type="ARBA" id="ARBA00023054"/>
    </source>
</evidence>
<evidence type="ECO:0000256" key="8">
    <source>
        <dbReference type="ARBA" id="ARBA00022990"/>
    </source>
</evidence>
<dbReference type="PANTHER" id="PTHR13034:SF2">
    <property type="entry name" value="DYNACTIN SUBUNIT 4"/>
    <property type="match status" value="1"/>
</dbReference>
<keyword evidence="6" id="KW-0597">Phosphoprotein</keyword>
<name>A0A6H0XNS9_9PEZI</name>
<comment type="similarity">
    <text evidence="11">Belongs to the dynactin subunit 4 family.</text>
</comment>
<feature type="region of interest" description="Disordered" evidence="14">
    <location>
        <begin position="313"/>
        <end position="346"/>
    </location>
</feature>
<gene>
    <name evidence="15" type="ORF">AMS68_001828</name>
</gene>
<protein>
    <recommendedName>
        <fullName evidence="12">Dynactin subunit 4</fullName>
    </recommendedName>
</protein>
<dbReference type="AlphaFoldDB" id="A0A6H0XNS9"/>
<dbReference type="EMBL" id="CP051139">
    <property type="protein sequence ID" value="QIW96310.1"/>
    <property type="molecule type" value="Genomic_DNA"/>
</dbReference>
<evidence type="ECO:0000256" key="14">
    <source>
        <dbReference type="SAM" id="MobiDB-lite"/>
    </source>
</evidence>
<evidence type="ECO:0000256" key="10">
    <source>
        <dbReference type="ARBA" id="ARBA00023212"/>
    </source>
</evidence>
<keyword evidence="8" id="KW-0007">Acetylation</keyword>
<evidence type="ECO:0000313" key="15">
    <source>
        <dbReference type="EMBL" id="QIW96310.1"/>
    </source>
</evidence>
<dbReference type="OrthoDB" id="283815at2759"/>
<keyword evidence="10" id="KW-0206">Cytoskeleton</keyword>
<comment type="subunit">
    <text evidence="13">Subunit of dynactin, a multiprotein complex part of a tripartite complex with dynein and a adapter, such as BICDL1, BICD2 or HOOK3. The dynactin complex is built around ACTR1A/ACTB filament and consists of an actin-related filament composed of a shoulder domain, a pointed end and a barbed end. Its length is defined by its flexible shoulder domain. The soulder is composed of 2 DCTN1 subunits, 4 DCTN2 and 2 DCTN3. The 4 DCNT2 (via N-terminus) bind the ACTR1A filament and act as molecular rulers to determine the length. The pointed end is important for binding dynein-dynactin cargo adapters. Consists of 4 subunits: ACTR10, DCNT4, DCTN5 and DCTN6. The barbed end is composed of a CAPZA1:CAPZB heterodimers, which binds ACTR1A/ACTB filament and dynactin and stabilizes dynactin. Interacts with ATP7B, but not ATP7A, in a copper-dependent manner. Interacts with ANK2; this interaction is required for localization at costameres. Interacts with N4BP2L1.</text>
</comment>
<evidence type="ECO:0000256" key="1">
    <source>
        <dbReference type="ARBA" id="ARBA00004300"/>
    </source>
</evidence>
<evidence type="ECO:0000256" key="11">
    <source>
        <dbReference type="ARBA" id="ARBA00034776"/>
    </source>
</evidence>
<proteinExistence type="inferred from homology"/>
<evidence type="ECO:0000313" key="16">
    <source>
        <dbReference type="Proteomes" id="UP000503462"/>
    </source>
</evidence>
<keyword evidence="4" id="KW-0963">Cytoplasm</keyword>